<dbReference type="PANTHER" id="PTHR44103:SF1">
    <property type="entry name" value="PROPROTEIN CONVERTASE P"/>
    <property type="match status" value="1"/>
</dbReference>
<proteinExistence type="predicted"/>
<protein>
    <submittedName>
        <fullName evidence="2">VCBS repeat-containing protein</fullName>
    </submittedName>
</protein>
<dbReference type="InterPro" id="IPR028994">
    <property type="entry name" value="Integrin_alpha_N"/>
</dbReference>
<dbReference type="Proteomes" id="UP001268864">
    <property type="component" value="Unassembled WGS sequence"/>
</dbReference>
<reference evidence="2 3" key="1">
    <citation type="submission" date="2022-06" db="EMBL/GenBank/DDBJ databases">
        <title>Halomicroarcula sp. a new haloarchaeum isolate from saline soil.</title>
        <authorList>
            <person name="Strakova D."/>
            <person name="Galisteo C."/>
            <person name="Sanchez-Porro C."/>
            <person name="Ventosa A."/>
        </authorList>
    </citation>
    <scope>NUCLEOTIDE SEQUENCE [LARGE SCALE GENOMIC DNA]</scope>
    <source>
        <strain evidence="2 3">S3CR25-11</strain>
    </source>
</reference>
<evidence type="ECO:0000256" key="1">
    <source>
        <dbReference type="SAM" id="MobiDB-lite"/>
    </source>
</evidence>
<dbReference type="PANTHER" id="PTHR44103">
    <property type="entry name" value="PROPROTEIN CONVERTASE P"/>
    <property type="match status" value="1"/>
</dbReference>
<feature type="region of interest" description="Disordered" evidence="1">
    <location>
        <begin position="1"/>
        <end position="24"/>
    </location>
</feature>
<accession>A0ABU2FUX9</accession>
<dbReference type="Gene3D" id="2.130.10.130">
    <property type="entry name" value="Integrin alpha, N-terminal"/>
    <property type="match status" value="1"/>
</dbReference>
<evidence type="ECO:0000313" key="3">
    <source>
        <dbReference type="Proteomes" id="UP001268864"/>
    </source>
</evidence>
<organism evidence="2 3">
    <name type="scientific">Haloarcula onubensis</name>
    <dbReference type="NCBI Taxonomy" id="2950539"/>
    <lineage>
        <taxon>Archaea</taxon>
        <taxon>Methanobacteriati</taxon>
        <taxon>Methanobacteriota</taxon>
        <taxon>Stenosarchaea group</taxon>
        <taxon>Halobacteria</taxon>
        <taxon>Halobacteriales</taxon>
        <taxon>Haloarculaceae</taxon>
        <taxon>Haloarcula</taxon>
    </lineage>
</organism>
<keyword evidence="3" id="KW-1185">Reference proteome</keyword>
<dbReference type="SUPFAM" id="SSF69318">
    <property type="entry name" value="Integrin alpha N-terminal domain"/>
    <property type="match status" value="1"/>
</dbReference>
<name>A0ABU2FUX9_9EURY</name>
<dbReference type="EMBL" id="JAMQOS010000009">
    <property type="protein sequence ID" value="MDS0284565.1"/>
    <property type="molecule type" value="Genomic_DNA"/>
</dbReference>
<comment type="caution">
    <text evidence="2">The sequence shown here is derived from an EMBL/GenBank/DDBJ whole genome shotgun (WGS) entry which is preliminary data.</text>
</comment>
<sequence length="389" mass="43257">MQNRVERQATDVEFAHERIDDHPPCSKLNSLQTTDLTGNGHPDIIVVGMGGNPSVTVGGREFQLPMAGPASRLSLRFETNVFWYENPGWERHTLAPESYLHPGVGSDLADISGSGTLDFVVGQGFGRPNLYWYEQPEDPRDPWIQHHITDRFEKYHDLLVADVDDDGEEELVGLSQDAESIFYYDIPADPFQEPWPASNCTVVDDDRRCEGVAVVDIDGDGRTEIVAGTNVYHRTEDGWRHDDVCTGWDDTRVAVTDVDGDGDPEIVLSEGDSPTFGTHPGRLAWVDYPDGMPRIIRDDLFNPHSLQTADLTGNGLADIYVGEMSLGKTETPEQLLFENHGDGQFTEHVVERGVPIHEGKLADMTGSGDLDIVGKSYGPDRHVDIWYRK</sequence>
<gene>
    <name evidence="2" type="ORF">NDI86_20925</name>
</gene>
<evidence type="ECO:0000313" key="2">
    <source>
        <dbReference type="EMBL" id="MDS0284565.1"/>
    </source>
</evidence>
<dbReference type="RefSeq" id="WP_310902230.1">
    <property type="nucleotide sequence ID" value="NZ_JAMQOS010000009.1"/>
</dbReference>